<keyword evidence="2" id="KW-1134">Transmembrane beta strand</keyword>
<keyword evidence="4" id="KW-0472">Membrane</keyword>
<name>A0A0S8GF66_UNCW3</name>
<dbReference type="GO" id="GO:0019867">
    <property type="term" value="C:outer membrane"/>
    <property type="evidence" value="ECO:0007669"/>
    <property type="project" value="InterPro"/>
</dbReference>
<dbReference type="PANTHER" id="PTHR12815">
    <property type="entry name" value="SORTING AND ASSEMBLY MACHINERY SAMM50 PROTEIN FAMILY MEMBER"/>
    <property type="match status" value="1"/>
</dbReference>
<protein>
    <recommendedName>
        <fullName evidence="5">POTRA domain-containing protein</fullName>
    </recommendedName>
</protein>
<dbReference type="InterPro" id="IPR039910">
    <property type="entry name" value="D15-like"/>
</dbReference>
<reference evidence="6 7" key="1">
    <citation type="journal article" date="2015" name="Microbiome">
        <title>Genomic resolution of linkages in carbon, nitrogen, and sulfur cycling among widespread estuary sediment bacteria.</title>
        <authorList>
            <person name="Baker B.J."/>
            <person name="Lazar C.S."/>
            <person name="Teske A.P."/>
            <person name="Dick G.J."/>
        </authorList>
    </citation>
    <scope>NUCLEOTIDE SEQUENCE [LARGE SCALE GENOMIC DNA]</scope>
    <source>
        <strain evidence="6">SM23_60</strain>
    </source>
</reference>
<sequence>MITLFLVLLFSVEFRVSDIEITGNEHFAGSALRKIMLTNTPALFRSGTFNSDIFKGDLAALKSYYSSFGFIDAAIEHQLLFDTTSQTVRIDIHIVEGTQVFVESTSVKGNTLFSDDFLLENLNLSPGDFFDKRKLDADNYLLNALYDDQGYANAVITTDYVLTDSMAIIVHTISEGEQHFVDTIEFIGLKGTRRDIALNETRLRKGDVFRYANILRGQSNLYNLGVFKSIRIQTENATQENHKVVRYVVSEKDPIRVNVRIGYGTRDYARFGFGVTHVNMLGRAWLGKIEGKVSFAEYRFGANVTVPRMLFVPVRSTFGAFYQFKREIGFKTRTAGAFYTGNFDLLAGRMSARYNVEAIRTYFDNDTNTSDWLQGITVSWLLDRRNDPLMTRRGYLVNLTHELTGVIMPSDVNYVRPTIEIRMFRPRGIFIGGISLRLGMVRPVSPTDDVPVYKRFYCGGATSVRGYSEWSIGPRDEDNNPLGGQYLFESSGEVRCPLYRILGAVLFIDAGNIWQKTNEISSDLRWGAGAGLRLQTPLGSVRLDYGIKLARQEEESFGVLHFAIGEAF</sequence>
<dbReference type="InterPro" id="IPR010827">
    <property type="entry name" value="BamA/TamA_POTRA"/>
</dbReference>
<evidence type="ECO:0000256" key="2">
    <source>
        <dbReference type="ARBA" id="ARBA00022452"/>
    </source>
</evidence>
<evidence type="ECO:0000313" key="7">
    <source>
        <dbReference type="Proteomes" id="UP000051096"/>
    </source>
</evidence>
<comment type="caution">
    <text evidence="6">The sequence shown here is derived from an EMBL/GenBank/DDBJ whole genome shotgun (WGS) entry which is preliminary data.</text>
</comment>
<dbReference type="InterPro" id="IPR000184">
    <property type="entry name" value="Bac_surfAg_D15"/>
</dbReference>
<gene>
    <name evidence="6" type="ORF">AMJ87_06945</name>
</gene>
<accession>A0A0S8GF66</accession>
<proteinExistence type="predicted"/>
<dbReference type="Proteomes" id="UP000051096">
    <property type="component" value="Unassembled WGS sequence"/>
</dbReference>
<comment type="subcellular location">
    <subcellularLocation>
        <location evidence="1">Membrane</location>
    </subcellularLocation>
</comment>
<dbReference type="PANTHER" id="PTHR12815:SF18">
    <property type="entry name" value="SORTING AND ASSEMBLY MACHINERY COMPONENT 50 HOMOLOG"/>
    <property type="match status" value="1"/>
</dbReference>
<dbReference type="InterPro" id="IPR034746">
    <property type="entry name" value="POTRA"/>
</dbReference>
<dbReference type="Gene3D" id="3.10.20.310">
    <property type="entry name" value="membrane protein fhac"/>
    <property type="match status" value="3"/>
</dbReference>
<dbReference type="Pfam" id="PF01103">
    <property type="entry name" value="Omp85"/>
    <property type="match status" value="1"/>
</dbReference>
<evidence type="ECO:0000256" key="3">
    <source>
        <dbReference type="ARBA" id="ARBA00022692"/>
    </source>
</evidence>
<dbReference type="Gene3D" id="2.40.160.50">
    <property type="entry name" value="membrane protein fhac: a member of the omp85/tpsb transporter family"/>
    <property type="match status" value="1"/>
</dbReference>
<evidence type="ECO:0000313" key="6">
    <source>
        <dbReference type="EMBL" id="KPK71686.1"/>
    </source>
</evidence>
<evidence type="ECO:0000256" key="4">
    <source>
        <dbReference type="ARBA" id="ARBA00023136"/>
    </source>
</evidence>
<organism evidence="6 7">
    <name type="scientific">candidate division WOR_3 bacterium SM23_60</name>
    <dbReference type="NCBI Taxonomy" id="1703780"/>
    <lineage>
        <taxon>Bacteria</taxon>
        <taxon>Bacteria division WOR-3</taxon>
    </lineage>
</organism>
<dbReference type="PROSITE" id="PS51779">
    <property type="entry name" value="POTRA"/>
    <property type="match status" value="1"/>
</dbReference>
<feature type="domain" description="POTRA" evidence="5">
    <location>
        <begin position="14"/>
        <end position="97"/>
    </location>
</feature>
<evidence type="ECO:0000256" key="1">
    <source>
        <dbReference type="ARBA" id="ARBA00004370"/>
    </source>
</evidence>
<keyword evidence="3" id="KW-0812">Transmembrane</keyword>
<dbReference type="AlphaFoldDB" id="A0A0S8GF66"/>
<dbReference type="EMBL" id="LJUO01000058">
    <property type="protein sequence ID" value="KPK71686.1"/>
    <property type="molecule type" value="Genomic_DNA"/>
</dbReference>
<dbReference type="Pfam" id="PF07244">
    <property type="entry name" value="POTRA"/>
    <property type="match status" value="3"/>
</dbReference>
<evidence type="ECO:0000259" key="5">
    <source>
        <dbReference type="PROSITE" id="PS51779"/>
    </source>
</evidence>